<dbReference type="GO" id="GO:0005744">
    <property type="term" value="C:TIM23 mitochondrial import inner membrane translocase complex"/>
    <property type="evidence" value="ECO:0007669"/>
    <property type="project" value="UniProtKB-UniRule"/>
</dbReference>
<dbReference type="CDD" id="cd07521">
    <property type="entry name" value="HAD_FCP1-like"/>
    <property type="match status" value="1"/>
</dbReference>
<comment type="similarity">
    <text evidence="2 12">Belongs to the TIM50 family.</text>
</comment>
<evidence type="ECO:0000256" key="6">
    <source>
        <dbReference type="ARBA" id="ARBA00022927"/>
    </source>
</evidence>
<dbReference type="EMBL" id="CAUYUE010000005">
    <property type="protein sequence ID" value="CAK0779301.1"/>
    <property type="molecule type" value="Genomic_DNA"/>
</dbReference>
<evidence type="ECO:0000256" key="1">
    <source>
        <dbReference type="ARBA" id="ARBA00004434"/>
    </source>
</evidence>
<name>A0AAV1I3I0_9CHLO</name>
<dbReference type="InterPro" id="IPR004274">
    <property type="entry name" value="FCP1_dom"/>
</dbReference>
<dbReference type="InterPro" id="IPR050365">
    <property type="entry name" value="TIM50"/>
</dbReference>
<evidence type="ECO:0000256" key="12">
    <source>
        <dbReference type="RuleBase" id="RU365079"/>
    </source>
</evidence>
<evidence type="ECO:0000313" key="16">
    <source>
        <dbReference type="Proteomes" id="UP001314263"/>
    </source>
</evidence>
<evidence type="ECO:0000256" key="2">
    <source>
        <dbReference type="ARBA" id="ARBA00006344"/>
    </source>
</evidence>
<evidence type="ECO:0000256" key="11">
    <source>
        <dbReference type="ARBA" id="ARBA00023136"/>
    </source>
</evidence>
<dbReference type="Pfam" id="PF03031">
    <property type="entry name" value="NIF"/>
    <property type="match status" value="1"/>
</dbReference>
<gene>
    <name evidence="15" type="ORF">CVIRNUC_004737</name>
</gene>
<keyword evidence="16" id="KW-1185">Reference proteome</keyword>
<evidence type="ECO:0000256" key="4">
    <source>
        <dbReference type="ARBA" id="ARBA00022692"/>
    </source>
</evidence>
<sequence>MQHIFSRGLQAGRRLLRTGICSESNTCKRQLSDGVKSRNSSTTSSSSTAEQAASRKAAPQNANGSSNTGPPSSNSSSSATGAVPTMEASSRLKASMQKSIEAAQEAAAQAASSEAGAGAQEAAGDGRAMRMLSRAGNTLLLAGLGGTAYFGYYTLRYKTEDMQNLIDQRKKTENEFPGSSVWLPVMSWYVDQRRQLEETVKKYSDPPSEHLLPDLPLHARHVRTLVIDLDDTLIHSDWTRGRGWRTFKRPGAEDFLRQMAQYYELVVYTDQLPTYADPILDRLDPQRFIQYRLYRDSTQYINGKHVRNLNYLNRDLEKVLLITANPDAHALQPDNAVKLKPWKLEAGDTALLDLIPLLEQVFRTNVPDVRAMVRSFEGQDIPSAYRERMARMRQQRTAERRGFLGSLRR</sequence>
<dbReference type="AlphaFoldDB" id="A0AAV1I3I0"/>
<dbReference type="InterPro" id="IPR036412">
    <property type="entry name" value="HAD-like_sf"/>
</dbReference>
<comment type="subcellular location">
    <subcellularLocation>
        <location evidence="1 12">Mitochondrion inner membrane</location>
        <topology evidence="1 12">Single-pass membrane protein</topology>
    </subcellularLocation>
</comment>
<evidence type="ECO:0000256" key="13">
    <source>
        <dbReference type="SAM" id="MobiDB-lite"/>
    </source>
</evidence>
<feature type="region of interest" description="Disordered" evidence="13">
    <location>
        <begin position="26"/>
        <end position="97"/>
    </location>
</feature>
<dbReference type="PANTHER" id="PTHR12210">
    <property type="entry name" value="DULLARD PROTEIN PHOSPHATASE"/>
    <property type="match status" value="1"/>
</dbReference>
<evidence type="ECO:0000259" key="14">
    <source>
        <dbReference type="PROSITE" id="PS50969"/>
    </source>
</evidence>
<dbReference type="PROSITE" id="PS50969">
    <property type="entry name" value="FCP1"/>
    <property type="match status" value="1"/>
</dbReference>
<evidence type="ECO:0000256" key="7">
    <source>
        <dbReference type="ARBA" id="ARBA00022946"/>
    </source>
</evidence>
<keyword evidence="11" id="KW-0472">Membrane</keyword>
<keyword evidence="5" id="KW-0999">Mitochondrion inner membrane</keyword>
<keyword evidence="9 12" id="KW-0811">Translocation</keyword>
<keyword evidence="3 12" id="KW-0813">Transport</keyword>
<comment type="function">
    <text evidence="12">Essential component of the TIM23 complex, a complex that mediates the translocation of transit peptide-containing proteins across the mitochondrial inner membrane.</text>
</comment>
<comment type="caution">
    <text evidence="15">The sequence shown here is derived from an EMBL/GenBank/DDBJ whole genome shotgun (WGS) entry which is preliminary data.</text>
</comment>
<accession>A0AAV1I3I0</accession>
<keyword evidence="8" id="KW-1133">Transmembrane helix</keyword>
<dbReference type="SUPFAM" id="SSF56784">
    <property type="entry name" value="HAD-like"/>
    <property type="match status" value="1"/>
</dbReference>
<proteinExistence type="inferred from homology"/>
<dbReference type="FunFam" id="3.40.50.1000:FF:000019">
    <property type="entry name" value="Mitochondrial import inner membrane translocase subunit TIM50"/>
    <property type="match status" value="1"/>
</dbReference>
<protein>
    <recommendedName>
        <fullName evidence="12">Mitochondrial import inner membrane translocase subunit TIM50</fullName>
    </recommendedName>
</protein>
<dbReference type="InterPro" id="IPR023214">
    <property type="entry name" value="HAD_sf"/>
</dbReference>
<keyword evidence="4" id="KW-0812">Transmembrane</keyword>
<reference evidence="15 16" key="1">
    <citation type="submission" date="2023-10" db="EMBL/GenBank/DDBJ databases">
        <authorList>
            <person name="Maclean D."/>
            <person name="Macfadyen A."/>
        </authorList>
    </citation>
    <scope>NUCLEOTIDE SEQUENCE [LARGE SCALE GENOMIC DNA]</scope>
</reference>
<dbReference type="GO" id="GO:0015031">
    <property type="term" value="P:protein transport"/>
    <property type="evidence" value="ECO:0007669"/>
    <property type="project" value="UniProtKB-KW"/>
</dbReference>
<comment type="subunit">
    <text evidence="12">Component of the TIM23 complex.</text>
</comment>
<keyword evidence="7 12" id="KW-0809">Transit peptide</keyword>
<keyword evidence="6 12" id="KW-0653">Protein transport</keyword>
<dbReference type="Proteomes" id="UP001314263">
    <property type="component" value="Unassembled WGS sequence"/>
</dbReference>
<dbReference type="SMART" id="SM00577">
    <property type="entry name" value="CPDc"/>
    <property type="match status" value="1"/>
</dbReference>
<evidence type="ECO:0000256" key="9">
    <source>
        <dbReference type="ARBA" id="ARBA00023010"/>
    </source>
</evidence>
<evidence type="ECO:0000313" key="15">
    <source>
        <dbReference type="EMBL" id="CAK0779301.1"/>
    </source>
</evidence>
<feature type="compositionally biased region" description="Low complexity" evidence="13">
    <location>
        <begin position="61"/>
        <end position="82"/>
    </location>
</feature>
<evidence type="ECO:0000256" key="10">
    <source>
        <dbReference type="ARBA" id="ARBA00023128"/>
    </source>
</evidence>
<organism evidence="15 16">
    <name type="scientific">Coccomyxa viridis</name>
    <dbReference type="NCBI Taxonomy" id="1274662"/>
    <lineage>
        <taxon>Eukaryota</taxon>
        <taxon>Viridiplantae</taxon>
        <taxon>Chlorophyta</taxon>
        <taxon>core chlorophytes</taxon>
        <taxon>Trebouxiophyceae</taxon>
        <taxon>Trebouxiophyceae incertae sedis</taxon>
        <taxon>Coccomyxaceae</taxon>
        <taxon>Coccomyxa</taxon>
    </lineage>
</organism>
<evidence type="ECO:0000256" key="5">
    <source>
        <dbReference type="ARBA" id="ARBA00022792"/>
    </source>
</evidence>
<feature type="domain" description="FCP1 homology" evidence="14">
    <location>
        <begin position="218"/>
        <end position="361"/>
    </location>
</feature>
<evidence type="ECO:0000256" key="8">
    <source>
        <dbReference type="ARBA" id="ARBA00022989"/>
    </source>
</evidence>
<dbReference type="Gene3D" id="3.40.50.1000">
    <property type="entry name" value="HAD superfamily/HAD-like"/>
    <property type="match status" value="1"/>
</dbReference>
<keyword evidence="10 12" id="KW-0496">Mitochondrion</keyword>
<evidence type="ECO:0000256" key="3">
    <source>
        <dbReference type="ARBA" id="ARBA00022448"/>
    </source>
</evidence>